<dbReference type="Proteomes" id="UP000693970">
    <property type="component" value="Unassembled WGS sequence"/>
</dbReference>
<gene>
    <name evidence="2" type="ORF">IV203_034546</name>
</gene>
<feature type="compositionally biased region" description="Basic and acidic residues" evidence="1">
    <location>
        <begin position="46"/>
        <end position="56"/>
    </location>
</feature>
<evidence type="ECO:0000313" key="3">
    <source>
        <dbReference type="Proteomes" id="UP000693970"/>
    </source>
</evidence>
<comment type="caution">
    <text evidence="2">The sequence shown here is derived from an EMBL/GenBank/DDBJ whole genome shotgun (WGS) entry which is preliminary data.</text>
</comment>
<protein>
    <submittedName>
        <fullName evidence="2">Uncharacterized protein</fullName>
    </submittedName>
</protein>
<keyword evidence="3" id="KW-1185">Reference proteome</keyword>
<organism evidence="2 3">
    <name type="scientific">Nitzschia inconspicua</name>
    <dbReference type="NCBI Taxonomy" id="303405"/>
    <lineage>
        <taxon>Eukaryota</taxon>
        <taxon>Sar</taxon>
        <taxon>Stramenopiles</taxon>
        <taxon>Ochrophyta</taxon>
        <taxon>Bacillariophyta</taxon>
        <taxon>Bacillariophyceae</taxon>
        <taxon>Bacillariophycidae</taxon>
        <taxon>Bacillariales</taxon>
        <taxon>Bacillariaceae</taxon>
        <taxon>Nitzschia</taxon>
    </lineage>
</organism>
<dbReference type="EMBL" id="JAGRRH010000013">
    <property type="protein sequence ID" value="KAG7359448.1"/>
    <property type="molecule type" value="Genomic_DNA"/>
</dbReference>
<evidence type="ECO:0000313" key="2">
    <source>
        <dbReference type="EMBL" id="KAG7359448.1"/>
    </source>
</evidence>
<dbReference type="AlphaFoldDB" id="A0A9K3LDF7"/>
<evidence type="ECO:0000256" key="1">
    <source>
        <dbReference type="SAM" id="MobiDB-lite"/>
    </source>
</evidence>
<reference evidence="2" key="2">
    <citation type="submission" date="2021-04" db="EMBL/GenBank/DDBJ databases">
        <authorList>
            <person name="Podell S."/>
        </authorList>
    </citation>
    <scope>NUCLEOTIDE SEQUENCE</scope>
    <source>
        <strain evidence="2">Hildebrandi</strain>
    </source>
</reference>
<proteinExistence type="predicted"/>
<sequence>MKEANLERLEDLDDCVKFSEANAIKDLKDMASVPQPPSEYVPPAVKTEKGEPKWEELDNSGDWSRYCFNPSFYKSGSYISHSLPTGAVPVLLDRLELPFQGLEDEGSLEKRCCDCAHCWYDRVPFLSMHGNKT</sequence>
<feature type="region of interest" description="Disordered" evidence="1">
    <location>
        <begin position="28"/>
        <end position="56"/>
    </location>
</feature>
<accession>A0A9K3LDF7</accession>
<name>A0A9K3LDF7_9STRA</name>
<reference evidence="2" key="1">
    <citation type="journal article" date="2021" name="Sci. Rep.">
        <title>Diploid genomic architecture of Nitzschia inconspicua, an elite biomass production diatom.</title>
        <authorList>
            <person name="Oliver A."/>
            <person name="Podell S."/>
            <person name="Pinowska A."/>
            <person name="Traller J.C."/>
            <person name="Smith S.R."/>
            <person name="McClure R."/>
            <person name="Beliaev A."/>
            <person name="Bohutskyi P."/>
            <person name="Hill E.A."/>
            <person name="Rabines A."/>
            <person name="Zheng H."/>
            <person name="Allen L.Z."/>
            <person name="Kuo A."/>
            <person name="Grigoriev I.V."/>
            <person name="Allen A.E."/>
            <person name="Hazlebeck D."/>
            <person name="Allen E.E."/>
        </authorList>
    </citation>
    <scope>NUCLEOTIDE SEQUENCE</scope>
    <source>
        <strain evidence="2">Hildebrandi</strain>
    </source>
</reference>